<reference evidence="9 10" key="1">
    <citation type="submission" date="2010-10" db="EMBL/GenBank/DDBJ databases">
        <authorList>
            <person name="Durkin A.S."/>
            <person name="Madupu R."/>
            <person name="Torralba M."/>
            <person name="Gillis M."/>
            <person name="Methe B."/>
            <person name="Sutton G."/>
            <person name="Nelson K.E."/>
        </authorList>
    </citation>
    <scope>NUCLEOTIDE SEQUENCE [LARGE SCALE GENOMIC DNA]</scope>
    <source>
        <strain evidence="9 10">ACS-139-V-Col8</strain>
    </source>
</reference>
<dbReference type="PANTHER" id="PTHR45008:SF1">
    <property type="entry name" value="PTS SYSTEM GLUCOSE-SPECIFIC EIIA COMPONENT"/>
    <property type="match status" value="1"/>
</dbReference>
<dbReference type="STRING" id="908337.HMPREF9257_0866"/>
<dbReference type="InterPro" id="IPR011055">
    <property type="entry name" value="Dup_hybrid_motif"/>
</dbReference>
<dbReference type="RefSeq" id="WP_006417585.1">
    <property type="nucleotide sequence ID" value="NZ_AENN01000001.1"/>
</dbReference>
<dbReference type="GO" id="GO:0016301">
    <property type="term" value="F:kinase activity"/>
    <property type="evidence" value="ECO:0007669"/>
    <property type="project" value="UniProtKB-KW"/>
</dbReference>
<evidence type="ECO:0000256" key="5">
    <source>
        <dbReference type="ARBA" id="ARBA00022679"/>
    </source>
</evidence>
<dbReference type="PROSITE" id="PS00371">
    <property type="entry name" value="PTS_EIIA_TYPE_1_HIS"/>
    <property type="match status" value="1"/>
</dbReference>
<feature type="domain" description="PTS EIIA type-1" evidence="8">
    <location>
        <begin position="39"/>
        <end position="143"/>
    </location>
</feature>
<comment type="subcellular location">
    <subcellularLocation>
        <location evidence="2">Cell membrane</location>
        <topology evidence="2">Multi-pass membrane protein</topology>
    </subcellularLocation>
    <subcellularLocation>
        <location evidence="1">Cytoplasm</location>
    </subcellularLocation>
</comment>
<keyword evidence="5" id="KW-0808">Transferase</keyword>
<dbReference type="eggNOG" id="COG2190">
    <property type="taxonomic scope" value="Bacteria"/>
</dbReference>
<keyword evidence="7" id="KW-0418">Kinase</keyword>
<dbReference type="Gene3D" id="2.70.70.10">
    <property type="entry name" value="Glucose Permease (Domain IIA)"/>
    <property type="match status" value="1"/>
</dbReference>
<dbReference type="OrthoDB" id="9769191at2"/>
<dbReference type="Proteomes" id="UP000005990">
    <property type="component" value="Unassembled WGS sequence"/>
</dbReference>
<dbReference type="GO" id="GO:0005886">
    <property type="term" value="C:plasma membrane"/>
    <property type="evidence" value="ECO:0007669"/>
    <property type="project" value="UniProtKB-SubCell"/>
</dbReference>
<proteinExistence type="predicted"/>
<evidence type="ECO:0000313" key="9">
    <source>
        <dbReference type="EMBL" id="EFR32106.1"/>
    </source>
</evidence>
<dbReference type="AlphaFoldDB" id="E4KLN4"/>
<name>E4KLN4_9LACT</name>
<dbReference type="NCBIfam" id="TIGR00830">
    <property type="entry name" value="PTBA"/>
    <property type="match status" value="1"/>
</dbReference>
<organism evidence="9 10">
    <name type="scientific">Eremococcus coleocola ACS-139-V-Col8</name>
    <dbReference type="NCBI Taxonomy" id="908337"/>
    <lineage>
        <taxon>Bacteria</taxon>
        <taxon>Bacillati</taxon>
        <taxon>Bacillota</taxon>
        <taxon>Bacilli</taxon>
        <taxon>Lactobacillales</taxon>
        <taxon>Aerococcaceae</taxon>
        <taxon>Eremococcus</taxon>
    </lineage>
</organism>
<evidence type="ECO:0000259" key="8">
    <source>
        <dbReference type="PROSITE" id="PS51093"/>
    </source>
</evidence>
<evidence type="ECO:0000256" key="4">
    <source>
        <dbReference type="ARBA" id="ARBA00022597"/>
    </source>
</evidence>
<dbReference type="GO" id="GO:0005737">
    <property type="term" value="C:cytoplasm"/>
    <property type="evidence" value="ECO:0007669"/>
    <property type="project" value="UniProtKB-SubCell"/>
</dbReference>
<protein>
    <submittedName>
        <fullName evidence="9">PTS system, glucose subfamily, IIA component</fullName>
    </submittedName>
</protein>
<dbReference type="InterPro" id="IPR050890">
    <property type="entry name" value="PTS_EIIA_component"/>
</dbReference>
<keyword evidence="3" id="KW-0813">Transport</keyword>
<dbReference type="GO" id="GO:0009401">
    <property type="term" value="P:phosphoenolpyruvate-dependent sugar phosphotransferase system"/>
    <property type="evidence" value="ECO:0007669"/>
    <property type="project" value="UniProtKB-KW"/>
</dbReference>
<sequence>MGFFDFLKGNKENTQNQVLEFKVYSPLKGKHVALSDVSDAAFSSGALGNGLAIIPEEGKLFAPVDGTIMTLFPTGHAVGIKSAEGAEILIHIGMDTVTLDGDGFNILAAADQTVKKGDLLIEFDIQKIQAAGLEIITPVVITNSGDYASVTDVASEIVTPGDEIIQVNK</sequence>
<evidence type="ECO:0000256" key="2">
    <source>
        <dbReference type="ARBA" id="ARBA00004651"/>
    </source>
</evidence>
<dbReference type="FunFam" id="2.70.70.10:FF:000001">
    <property type="entry name" value="PTS system glucose-specific IIA component"/>
    <property type="match status" value="1"/>
</dbReference>
<dbReference type="PANTHER" id="PTHR45008">
    <property type="entry name" value="PTS SYSTEM GLUCOSE-SPECIFIC EIIA COMPONENT"/>
    <property type="match status" value="1"/>
</dbReference>
<comment type="caution">
    <text evidence="9">The sequence shown here is derived from an EMBL/GenBank/DDBJ whole genome shotgun (WGS) entry which is preliminary data.</text>
</comment>
<dbReference type="PROSITE" id="PS51093">
    <property type="entry name" value="PTS_EIIA_TYPE_1"/>
    <property type="match status" value="1"/>
</dbReference>
<accession>E4KLN4</accession>
<dbReference type="InterPro" id="IPR001127">
    <property type="entry name" value="PTS_EIIA_1_perm"/>
</dbReference>
<evidence type="ECO:0000256" key="6">
    <source>
        <dbReference type="ARBA" id="ARBA00022683"/>
    </source>
</evidence>
<dbReference type="EMBL" id="AENN01000001">
    <property type="protein sequence ID" value="EFR32106.1"/>
    <property type="molecule type" value="Genomic_DNA"/>
</dbReference>
<dbReference type="Pfam" id="PF00358">
    <property type="entry name" value="PTS_EIIA_1"/>
    <property type="match status" value="1"/>
</dbReference>
<keyword evidence="6" id="KW-0598">Phosphotransferase system</keyword>
<evidence type="ECO:0000256" key="3">
    <source>
        <dbReference type="ARBA" id="ARBA00022448"/>
    </source>
</evidence>
<evidence type="ECO:0000256" key="7">
    <source>
        <dbReference type="ARBA" id="ARBA00022777"/>
    </source>
</evidence>
<dbReference type="SUPFAM" id="SSF51261">
    <property type="entry name" value="Duplicated hybrid motif"/>
    <property type="match status" value="1"/>
</dbReference>
<keyword evidence="4" id="KW-0762">Sugar transport</keyword>
<evidence type="ECO:0000256" key="1">
    <source>
        <dbReference type="ARBA" id="ARBA00004496"/>
    </source>
</evidence>
<gene>
    <name evidence="9" type="primary">ptbA</name>
    <name evidence="9" type="ORF">HMPREF9257_0866</name>
</gene>
<keyword evidence="10" id="KW-1185">Reference proteome</keyword>
<evidence type="ECO:0000313" key="10">
    <source>
        <dbReference type="Proteomes" id="UP000005990"/>
    </source>
</evidence>